<keyword evidence="2" id="KW-0812">Transmembrane</keyword>
<keyword evidence="4" id="KW-1185">Reference proteome</keyword>
<feature type="transmembrane region" description="Helical" evidence="2">
    <location>
        <begin position="115"/>
        <end position="137"/>
    </location>
</feature>
<feature type="compositionally biased region" description="Polar residues" evidence="1">
    <location>
        <begin position="1"/>
        <end position="18"/>
    </location>
</feature>
<gene>
    <name evidence="3" type="ORF">HII30_07030</name>
</gene>
<organism evidence="3 4">
    <name type="scientific">Paenibacillus lemnae</name>
    <dbReference type="NCBI Taxonomy" id="1330551"/>
    <lineage>
        <taxon>Bacteria</taxon>
        <taxon>Bacillati</taxon>
        <taxon>Bacillota</taxon>
        <taxon>Bacilli</taxon>
        <taxon>Bacillales</taxon>
        <taxon>Paenibacillaceae</taxon>
        <taxon>Paenibacillus</taxon>
    </lineage>
</organism>
<dbReference type="RefSeq" id="WP_169504311.1">
    <property type="nucleotide sequence ID" value="NZ_JABBPN010000004.1"/>
</dbReference>
<keyword evidence="2" id="KW-0472">Membrane</keyword>
<evidence type="ECO:0000313" key="4">
    <source>
        <dbReference type="Proteomes" id="UP000565468"/>
    </source>
</evidence>
<keyword evidence="2" id="KW-1133">Transmembrane helix</keyword>
<accession>A0A848M5K4</accession>
<sequence>MSEQSSRPDSLKPASTQAAAGRTPREDRRTSKLGIASLAIAVITLLGYIVMASFGTAMIEPYVTPQGPVTELPKEALEAMTTLAAIFVFVVALNLTGLVLGLFGSYNKNSKRAIAIVGAIINGVVLVTILGMFIFVLNG</sequence>
<evidence type="ECO:0000256" key="1">
    <source>
        <dbReference type="SAM" id="MobiDB-lite"/>
    </source>
</evidence>
<feature type="region of interest" description="Disordered" evidence="1">
    <location>
        <begin position="1"/>
        <end position="28"/>
    </location>
</feature>
<protein>
    <submittedName>
        <fullName evidence="3">Uncharacterized protein</fullName>
    </submittedName>
</protein>
<dbReference type="AlphaFoldDB" id="A0A848M5K4"/>
<comment type="caution">
    <text evidence="3">The sequence shown here is derived from an EMBL/GenBank/DDBJ whole genome shotgun (WGS) entry which is preliminary data.</text>
</comment>
<feature type="transmembrane region" description="Helical" evidence="2">
    <location>
        <begin position="79"/>
        <end position="103"/>
    </location>
</feature>
<reference evidence="3 4" key="1">
    <citation type="submission" date="2020-04" db="EMBL/GenBank/DDBJ databases">
        <title>Paenibacillus algicola sp. nov., a novel marine bacterium producing alginate lyase.</title>
        <authorList>
            <person name="Huang H."/>
        </authorList>
    </citation>
    <scope>NUCLEOTIDE SEQUENCE [LARGE SCALE GENOMIC DNA]</scope>
    <source>
        <strain evidence="3 4">L7-75</strain>
    </source>
</reference>
<dbReference type="Proteomes" id="UP000565468">
    <property type="component" value="Unassembled WGS sequence"/>
</dbReference>
<evidence type="ECO:0000256" key="2">
    <source>
        <dbReference type="SAM" id="Phobius"/>
    </source>
</evidence>
<name>A0A848M5K4_PAELE</name>
<evidence type="ECO:0000313" key="3">
    <source>
        <dbReference type="EMBL" id="NMO95539.1"/>
    </source>
</evidence>
<proteinExistence type="predicted"/>
<dbReference type="EMBL" id="JABBPN010000004">
    <property type="protein sequence ID" value="NMO95539.1"/>
    <property type="molecule type" value="Genomic_DNA"/>
</dbReference>
<feature type="transmembrane region" description="Helical" evidence="2">
    <location>
        <begin position="35"/>
        <end position="59"/>
    </location>
</feature>